<gene>
    <name evidence="1" type="ORF">HG543_53330</name>
</gene>
<keyword evidence="2" id="KW-1185">Reference proteome</keyword>
<reference evidence="1 2" key="1">
    <citation type="submission" date="2020-04" db="EMBL/GenBank/DDBJ databases">
        <title>Draft genome of Pyxidicoccus fallax type strain.</title>
        <authorList>
            <person name="Whitworth D.E."/>
        </authorList>
    </citation>
    <scope>NUCLEOTIDE SEQUENCE [LARGE SCALE GENOMIC DNA]</scope>
    <source>
        <strain evidence="1 2">DSM 14698</strain>
    </source>
</reference>
<organism evidence="1 2">
    <name type="scientific">Pyxidicoccus fallax</name>
    <dbReference type="NCBI Taxonomy" id="394095"/>
    <lineage>
        <taxon>Bacteria</taxon>
        <taxon>Pseudomonadati</taxon>
        <taxon>Myxococcota</taxon>
        <taxon>Myxococcia</taxon>
        <taxon>Myxococcales</taxon>
        <taxon>Cystobacterineae</taxon>
        <taxon>Myxococcaceae</taxon>
        <taxon>Pyxidicoccus</taxon>
    </lineage>
</organism>
<proteinExistence type="predicted"/>
<dbReference type="Proteomes" id="UP000518300">
    <property type="component" value="Unassembled WGS sequence"/>
</dbReference>
<feature type="non-terminal residue" evidence="1">
    <location>
        <position position="165"/>
    </location>
</feature>
<evidence type="ECO:0000313" key="2">
    <source>
        <dbReference type="Proteomes" id="UP000518300"/>
    </source>
</evidence>
<comment type="caution">
    <text evidence="1">The sequence shown here is derived from an EMBL/GenBank/DDBJ whole genome shotgun (WGS) entry which is preliminary data.</text>
</comment>
<name>A0A848M1G8_9BACT</name>
<evidence type="ECO:0000313" key="1">
    <source>
        <dbReference type="EMBL" id="NMO23582.1"/>
    </source>
</evidence>
<sequence>MLLDPEQASGEYVVKEPTIVRAMLSPPQRTRTLEVPLPPAARPTPHDLATARFTVPMDAHTVPHLRAGLDVALQPLHPFEAHIASFIDGVQPVPDLARAARLPEIEVKVVLKGLLERGLVELHRVPGAPALRTPTGEMPVLDGNDFLVPEPMALGDEEPPPPPRP</sequence>
<dbReference type="AlphaFoldDB" id="A0A848M1G8"/>
<protein>
    <submittedName>
        <fullName evidence="1">Tetratricopeptide repeat protein</fullName>
    </submittedName>
</protein>
<dbReference type="EMBL" id="JABBJJ010000670">
    <property type="protein sequence ID" value="NMO23582.1"/>
    <property type="molecule type" value="Genomic_DNA"/>
</dbReference>
<accession>A0A848M1G8</accession>